<dbReference type="GO" id="GO:0004252">
    <property type="term" value="F:serine-type endopeptidase activity"/>
    <property type="evidence" value="ECO:0007669"/>
    <property type="project" value="UniProtKB-UniRule"/>
</dbReference>
<dbReference type="Gene3D" id="1.10.8.60">
    <property type="match status" value="1"/>
</dbReference>
<dbReference type="GO" id="GO:0004176">
    <property type="term" value="F:ATP-dependent peptidase activity"/>
    <property type="evidence" value="ECO:0007669"/>
    <property type="project" value="UniProtKB-UniRule"/>
</dbReference>
<dbReference type="InterPro" id="IPR046336">
    <property type="entry name" value="Lon_prtase_N_sf"/>
</dbReference>
<keyword evidence="6 9" id="KW-0720">Serine protease</keyword>
<comment type="subcellular location">
    <subcellularLocation>
        <location evidence="1 9 10">Cytoplasm</location>
    </subcellularLocation>
</comment>
<evidence type="ECO:0000256" key="13">
    <source>
        <dbReference type="PROSITE-ProRule" id="PRU01122"/>
    </source>
</evidence>
<dbReference type="AlphaFoldDB" id="F5YGI6"/>
<dbReference type="SUPFAM" id="SSF88697">
    <property type="entry name" value="PUA domain-like"/>
    <property type="match status" value="1"/>
</dbReference>
<keyword evidence="7 9" id="KW-0067">ATP-binding</keyword>
<keyword evidence="2 9" id="KW-0963">Cytoplasm</keyword>
<dbReference type="PROSITE" id="PS01046">
    <property type="entry name" value="LON_SER"/>
    <property type="match status" value="1"/>
</dbReference>
<dbReference type="KEGG" id="tpi:TREPR_2601"/>
<dbReference type="PROSITE" id="PS51786">
    <property type="entry name" value="LON_PROTEOLYTIC"/>
    <property type="match status" value="1"/>
</dbReference>
<evidence type="ECO:0000256" key="7">
    <source>
        <dbReference type="ARBA" id="ARBA00022840"/>
    </source>
</evidence>
<evidence type="ECO:0000256" key="5">
    <source>
        <dbReference type="ARBA" id="ARBA00022801"/>
    </source>
</evidence>
<protein>
    <recommendedName>
        <fullName evidence="9 10">Lon protease</fullName>
        <ecNumber evidence="9 10">3.4.21.53</ecNumber>
    </recommendedName>
    <alternativeName>
        <fullName evidence="9">ATP-dependent protease La</fullName>
    </alternativeName>
</protein>
<dbReference type="GO" id="GO:0034605">
    <property type="term" value="P:cellular response to heat"/>
    <property type="evidence" value="ECO:0007669"/>
    <property type="project" value="UniProtKB-UniRule"/>
</dbReference>
<keyword evidence="18" id="KW-1185">Reference proteome</keyword>
<dbReference type="NCBIfam" id="TIGR00763">
    <property type="entry name" value="lon"/>
    <property type="match status" value="1"/>
</dbReference>
<dbReference type="InterPro" id="IPR014721">
    <property type="entry name" value="Ribsml_uS5_D2-typ_fold_subgr"/>
</dbReference>
<evidence type="ECO:0000259" key="15">
    <source>
        <dbReference type="PROSITE" id="PS51786"/>
    </source>
</evidence>
<comment type="similarity">
    <text evidence="9 10 13 14">Belongs to the peptidase S16 family.</text>
</comment>
<dbReference type="Pfam" id="PF05362">
    <property type="entry name" value="Lon_C"/>
    <property type="match status" value="1"/>
</dbReference>
<dbReference type="HOGENOM" id="CLU_004109_4_3_12"/>
<keyword evidence="5 9" id="KW-0378">Hydrolase</keyword>
<evidence type="ECO:0000256" key="9">
    <source>
        <dbReference type="HAMAP-Rule" id="MF_01973"/>
    </source>
</evidence>
<feature type="binding site" evidence="9 12">
    <location>
        <begin position="398"/>
        <end position="405"/>
    </location>
    <ligand>
        <name>ATP</name>
        <dbReference type="ChEBI" id="CHEBI:30616"/>
    </ligand>
</feature>
<dbReference type="GO" id="GO:0005737">
    <property type="term" value="C:cytoplasm"/>
    <property type="evidence" value="ECO:0007669"/>
    <property type="project" value="UniProtKB-SubCell"/>
</dbReference>
<dbReference type="InterPro" id="IPR008269">
    <property type="entry name" value="Lon_proteolytic"/>
</dbReference>
<evidence type="ECO:0000256" key="1">
    <source>
        <dbReference type="ARBA" id="ARBA00004496"/>
    </source>
</evidence>
<dbReference type="SMART" id="SM00382">
    <property type="entry name" value="AAA"/>
    <property type="match status" value="1"/>
</dbReference>
<dbReference type="InterPro" id="IPR020568">
    <property type="entry name" value="Ribosomal_Su5_D2-typ_SF"/>
</dbReference>
<dbReference type="InterPro" id="IPR003593">
    <property type="entry name" value="AAA+_ATPase"/>
</dbReference>
<dbReference type="Pfam" id="PF02190">
    <property type="entry name" value="LON_substr_bdg"/>
    <property type="match status" value="1"/>
</dbReference>
<dbReference type="Gene3D" id="3.40.50.300">
    <property type="entry name" value="P-loop containing nucleotide triphosphate hydrolases"/>
    <property type="match status" value="1"/>
</dbReference>
<keyword evidence="8 9" id="KW-0346">Stress response</keyword>
<dbReference type="GO" id="GO:0043565">
    <property type="term" value="F:sequence-specific DNA binding"/>
    <property type="evidence" value="ECO:0007669"/>
    <property type="project" value="UniProtKB-UniRule"/>
</dbReference>
<dbReference type="InterPro" id="IPR004815">
    <property type="entry name" value="Lon_bac/euk-typ"/>
</dbReference>
<dbReference type="OrthoDB" id="9803599at2"/>
<keyword evidence="3 9" id="KW-0645">Protease</keyword>
<evidence type="ECO:0000256" key="3">
    <source>
        <dbReference type="ARBA" id="ARBA00022670"/>
    </source>
</evidence>
<dbReference type="SMART" id="SM00464">
    <property type="entry name" value="LON"/>
    <property type="match status" value="1"/>
</dbReference>
<dbReference type="InterPro" id="IPR003959">
    <property type="entry name" value="ATPase_AAA_core"/>
</dbReference>
<comment type="function">
    <text evidence="9">ATP-dependent serine protease that mediates the selective degradation of mutant and abnormal proteins as well as certain short-lived regulatory proteins. Required for cellular homeostasis and for survival from DNA damage and developmental changes induced by stress. Degrades polypeptides processively to yield small peptide fragments that are 5 to 10 amino acids long. Binds to DNA in a double-stranded, site-specific manner.</text>
</comment>
<dbReference type="Gene3D" id="3.30.230.10">
    <property type="match status" value="1"/>
</dbReference>
<dbReference type="InterPro" id="IPR015947">
    <property type="entry name" value="PUA-like_sf"/>
</dbReference>
<feature type="active site" evidence="9 11">
    <location>
        <position position="773"/>
    </location>
</feature>
<dbReference type="Pfam" id="PF00004">
    <property type="entry name" value="AAA"/>
    <property type="match status" value="1"/>
</dbReference>
<reference evidence="18" key="1">
    <citation type="submission" date="2009-12" db="EMBL/GenBank/DDBJ databases">
        <title>Complete sequence of Treponema primitia strain ZAS-2.</title>
        <authorList>
            <person name="Tetu S.G."/>
            <person name="Matson E."/>
            <person name="Ren Q."/>
            <person name="Seshadri R."/>
            <person name="Elbourne L."/>
            <person name="Hassan K.A."/>
            <person name="Durkin A."/>
            <person name="Radune D."/>
            <person name="Mohamoud Y."/>
            <person name="Shay R."/>
            <person name="Jin S."/>
            <person name="Zhang X."/>
            <person name="Lucey K."/>
            <person name="Ballor N.R."/>
            <person name="Ottesen E."/>
            <person name="Rosenthal R."/>
            <person name="Allen A."/>
            <person name="Leadbetter J.R."/>
            <person name="Paulsen I.T."/>
        </authorList>
    </citation>
    <scope>NUCLEOTIDE SEQUENCE [LARGE SCALE GENOMIC DNA]</scope>
    <source>
        <strain evidence="18">ATCC BAA-887 / DSM 12427 / ZAS-2</strain>
    </source>
</reference>
<dbReference type="Gene3D" id="1.20.58.1480">
    <property type="match status" value="1"/>
</dbReference>
<dbReference type="PIRSF" id="PIRSF001174">
    <property type="entry name" value="Lon_proteas"/>
    <property type="match status" value="1"/>
</dbReference>
<sequence>MKFLSPPKGKNTAEEFPLLPMRELVLFPHTIVPVYITYKSGITALEEALKLDSRLFAACLKESQPEKQENSGQSEGEAKAAYPRGFDGETYSAGTVVRVLQHIKLPDHTFRVVLQGEYRGIITGTRKKGGHAMAMVEPVGGGDPSDLGESGIQALTRAVQRSFAQYAEFSKKISTETITSVEKSESPERMGNLIANALAIKPDRKVELLRIEGITERLEAILETLETENEIYGIQKNISGKVKNRMEKNQREYILYEQLKEINKELGKDGGEDEFAELERVILEKNPGDEVLLKARKEIARLKKLQALSPEAGVLRGYLEWIGDLPWSDATIDSGDLGEAERILNEDHFDMKKAKERILEFIAVRQLVLLGEKRAAETPELLSGVNERIKGPILCFVGPPGTGKTSLGKSVARALGRSFVRISLGGVRDEAEIRGHRKTYVGALPGKIIQSMRKAGTVNPVFLLDEIDKLSSDFRGDPASALLEVLDPEQNSSFTDHYMEVPYDLSRVLFIATANSLHTIPYALLDRMEIIEVPGYGEMEKLAIAKQFLVPKELTENSLAEAKIQFKDEAILELIRHWTMESGVRSLEREIAHCIRRIARYAVEKGYGKTDGKPITSFRKTVRPADLEKLLGRRKYKNDVVFKEARIGVSYGLAWTETGGAMLPVETISYEGKGDLIITGNLGDVMKESARIALSYLRSAQGRYNFKVDIGKADFHVHVPEGAIPKDGPSAGITLAASLLSTLCAVPPKSAVAMTGELTLTGRILPIGGLKEKLLAAIRNGMERVLLPTENRDNWEELDKEVRDSLKVDFVETADEAFAILFTDIKKLP</sequence>
<evidence type="ECO:0000313" key="17">
    <source>
        <dbReference type="EMBL" id="AEF85536.1"/>
    </source>
</evidence>
<dbReference type="FunFam" id="3.40.50.300:FF:000382">
    <property type="entry name" value="Lon protease homolog 2, peroxisomal"/>
    <property type="match status" value="1"/>
</dbReference>
<organism evidence="17 18">
    <name type="scientific">Treponema primitia (strain ATCC BAA-887 / DSM 12427 / ZAS-2)</name>
    <dbReference type="NCBI Taxonomy" id="545694"/>
    <lineage>
        <taxon>Bacteria</taxon>
        <taxon>Pseudomonadati</taxon>
        <taxon>Spirochaetota</taxon>
        <taxon>Spirochaetia</taxon>
        <taxon>Spirochaetales</taxon>
        <taxon>Treponemataceae</taxon>
        <taxon>Treponema</taxon>
    </lineage>
</organism>
<dbReference type="GO" id="GO:0006515">
    <property type="term" value="P:protein quality control for misfolded or incompletely synthesized proteins"/>
    <property type="evidence" value="ECO:0007669"/>
    <property type="project" value="UniProtKB-UniRule"/>
</dbReference>
<dbReference type="InterPro" id="IPR008268">
    <property type="entry name" value="Peptidase_S16_AS"/>
</dbReference>
<feature type="active site" evidence="9 11">
    <location>
        <position position="730"/>
    </location>
</feature>
<dbReference type="Gene3D" id="2.30.130.40">
    <property type="entry name" value="LON domain-like"/>
    <property type="match status" value="1"/>
</dbReference>
<dbReference type="GO" id="GO:0016887">
    <property type="term" value="F:ATP hydrolysis activity"/>
    <property type="evidence" value="ECO:0007669"/>
    <property type="project" value="UniProtKB-UniRule"/>
</dbReference>
<dbReference type="PROSITE" id="PS51787">
    <property type="entry name" value="LON_N"/>
    <property type="match status" value="1"/>
</dbReference>
<evidence type="ECO:0000313" key="18">
    <source>
        <dbReference type="Proteomes" id="UP000009223"/>
    </source>
</evidence>
<evidence type="ECO:0000256" key="14">
    <source>
        <dbReference type="RuleBase" id="RU000591"/>
    </source>
</evidence>
<feature type="domain" description="Lon N-terminal" evidence="16">
    <location>
        <begin position="16"/>
        <end position="229"/>
    </location>
</feature>
<dbReference type="Proteomes" id="UP000009223">
    <property type="component" value="Chromosome"/>
</dbReference>
<dbReference type="GO" id="GO:0005524">
    <property type="term" value="F:ATP binding"/>
    <property type="evidence" value="ECO:0007669"/>
    <property type="project" value="UniProtKB-UniRule"/>
</dbReference>
<dbReference type="EMBL" id="CP001843">
    <property type="protein sequence ID" value="AEF85536.1"/>
    <property type="molecule type" value="Genomic_DNA"/>
</dbReference>
<dbReference type="Pfam" id="PF22667">
    <property type="entry name" value="Lon_lid"/>
    <property type="match status" value="1"/>
</dbReference>
<reference evidence="17 18" key="2">
    <citation type="journal article" date="2011" name="ISME J.">
        <title>RNA-seq reveals cooperative metabolic interactions between two termite-gut spirochete species in co-culture.</title>
        <authorList>
            <person name="Rosenthal A.Z."/>
            <person name="Matson E.G."/>
            <person name="Eldar A."/>
            <person name="Leadbetter J.R."/>
        </authorList>
    </citation>
    <scope>NUCLEOTIDE SEQUENCE [LARGE SCALE GENOMIC DNA]</scope>
    <source>
        <strain evidence="18">ATCC BAA-887 / DSM 12427 / ZAS-2</strain>
    </source>
</reference>
<dbReference type="HAMAP" id="MF_01973">
    <property type="entry name" value="lon_bact"/>
    <property type="match status" value="1"/>
</dbReference>
<dbReference type="Gene3D" id="1.20.5.5270">
    <property type="match status" value="1"/>
</dbReference>
<dbReference type="eggNOG" id="COG0466">
    <property type="taxonomic scope" value="Bacteria"/>
</dbReference>
<dbReference type="InterPro" id="IPR027543">
    <property type="entry name" value="Lon_bac"/>
</dbReference>
<comment type="subunit">
    <text evidence="9 10">Homohexamer. Organized in a ring with a central cavity.</text>
</comment>
<dbReference type="RefSeq" id="WP_015707620.1">
    <property type="nucleotide sequence ID" value="NC_015578.1"/>
</dbReference>
<evidence type="ECO:0000256" key="6">
    <source>
        <dbReference type="ARBA" id="ARBA00022825"/>
    </source>
</evidence>
<accession>F5YGI6</accession>
<name>F5YGI6_TREPZ</name>
<dbReference type="SUPFAM" id="SSF54211">
    <property type="entry name" value="Ribosomal protein S5 domain 2-like"/>
    <property type="match status" value="1"/>
</dbReference>
<evidence type="ECO:0000256" key="4">
    <source>
        <dbReference type="ARBA" id="ARBA00022741"/>
    </source>
</evidence>
<evidence type="ECO:0000256" key="10">
    <source>
        <dbReference type="PIRNR" id="PIRNR001174"/>
    </source>
</evidence>
<evidence type="ECO:0000256" key="2">
    <source>
        <dbReference type="ARBA" id="ARBA00022490"/>
    </source>
</evidence>
<dbReference type="InterPro" id="IPR054594">
    <property type="entry name" value="Lon_lid"/>
</dbReference>
<dbReference type="InterPro" id="IPR027417">
    <property type="entry name" value="P-loop_NTPase"/>
</dbReference>
<dbReference type="PRINTS" id="PR00830">
    <property type="entry name" value="ENDOLAPTASE"/>
</dbReference>
<feature type="domain" description="Lon proteolytic" evidence="15">
    <location>
        <begin position="644"/>
        <end position="824"/>
    </location>
</feature>
<dbReference type="EC" id="3.4.21.53" evidence="9 10"/>
<dbReference type="PANTHER" id="PTHR10046">
    <property type="entry name" value="ATP DEPENDENT LON PROTEASE FAMILY MEMBER"/>
    <property type="match status" value="1"/>
</dbReference>
<gene>
    <name evidence="17" type="primary">lon_2</name>
    <name evidence="9" type="synonym">lon</name>
    <name evidence="17" type="ordered locus">TREPR_2601</name>
</gene>
<evidence type="ECO:0000256" key="8">
    <source>
        <dbReference type="ARBA" id="ARBA00023016"/>
    </source>
</evidence>
<dbReference type="STRING" id="545694.TREPR_2601"/>
<evidence type="ECO:0000256" key="11">
    <source>
        <dbReference type="PIRSR" id="PIRSR001174-1"/>
    </source>
</evidence>
<proteinExistence type="evidence at transcript level"/>
<dbReference type="SUPFAM" id="SSF52540">
    <property type="entry name" value="P-loop containing nucleoside triphosphate hydrolases"/>
    <property type="match status" value="1"/>
</dbReference>
<dbReference type="InterPro" id="IPR027065">
    <property type="entry name" value="Lon_Prtase"/>
</dbReference>
<comment type="catalytic activity">
    <reaction evidence="9 10 13">
        <text>Hydrolysis of proteins in presence of ATP.</text>
        <dbReference type="EC" id="3.4.21.53"/>
    </reaction>
</comment>
<comment type="induction">
    <text evidence="9">By heat shock.</text>
</comment>
<dbReference type="CDD" id="cd19500">
    <property type="entry name" value="RecA-like_Lon"/>
    <property type="match status" value="1"/>
</dbReference>
<evidence type="ECO:0000259" key="16">
    <source>
        <dbReference type="PROSITE" id="PS51787"/>
    </source>
</evidence>
<dbReference type="InterPro" id="IPR003111">
    <property type="entry name" value="Lon_prtase_N"/>
</dbReference>
<keyword evidence="4 9" id="KW-0547">Nucleotide-binding</keyword>
<evidence type="ECO:0000256" key="12">
    <source>
        <dbReference type="PIRSR" id="PIRSR001174-2"/>
    </source>
</evidence>